<keyword evidence="3" id="KW-0813">Transport</keyword>
<comment type="similarity">
    <text evidence="2">Belongs to the ABC transporter superfamily.</text>
</comment>
<keyword evidence="4" id="KW-1003">Cell membrane</keyword>
<evidence type="ECO:0000313" key="11">
    <source>
        <dbReference type="Proteomes" id="UP000481872"/>
    </source>
</evidence>
<dbReference type="InterPro" id="IPR027417">
    <property type="entry name" value="P-loop_NTPase"/>
</dbReference>
<reference evidence="10 11" key="1">
    <citation type="submission" date="2020-02" db="EMBL/GenBank/DDBJ databases">
        <title>Genome assembly of a novel Clostridium senegalense strain.</title>
        <authorList>
            <person name="Gupta T.B."/>
            <person name="Jauregui R."/>
            <person name="Maclean P."/>
            <person name="Nawarathana A."/>
            <person name="Brightwell G."/>
        </authorList>
    </citation>
    <scope>NUCLEOTIDE SEQUENCE [LARGE SCALE GENOMIC DNA]</scope>
    <source>
        <strain evidence="10 11">AGRFS4</strain>
    </source>
</reference>
<dbReference type="PROSITE" id="PS00211">
    <property type="entry name" value="ABC_TRANSPORTER_1"/>
    <property type="match status" value="1"/>
</dbReference>
<dbReference type="Proteomes" id="UP000481872">
    <property type="component" value="Unassembled WGS sequence"/>
</dbReference>
<dbReference type="InterPro" id="IPR003593">
    <property type="entry name" value="AAA+_ATPase"/>
</dbReference>
<organism evidence="10 11">
    <name type="scientific">Clostridium senegalense</name>
    <dbReference type="NCBI Taxonomy" id="1465809"/>
    <lineage>
        <taxon>Bacteria</taxon>
        <taxon>Bacillati</taxon>
        <taxon>Bacillota</taxon>
        <taxon>Clostridia</taxon>
        <taxon>Eubacteriales</taxon>
        <taxon>Clostridiaceae</taxon>
        <taxon>Clostridium</taxon>
    </lineage>
</organism>
<dbReference type="FunFam" id="3.40.50.300:FF:000224">
    <property type="entry name" value="Energy-coupling factor transporter ATP-binding protein EcfA"/>
    <property type="match status" value="1"/>
</dbReference>
<feature type="domain" description="ABC transporter" evidence="9">
    <location>
        <begin position="20"/>
        <end position="260"/>
    </location>
</feature>
<sequence>MCDDIYTCFYQLGVEELEIINIDNVNFTYPDGNKKALKNINLKVNEGEFILIVGPSGCGKSTLIRLLNRIIPDYYGGTLEGNVYINNKDIDDFKKDEIVTNVGMVYQHPEKQIVLQDVEREIAFGLENLNKDINFMKRNVSEVMSLLSLNGIKEKQTNEISGGQKQRVAIASVLAMNPDILLFDEPISQLDPINGEEVLNSIKRLNVDMGKTIILVEQRLDKCFHMADRIIFMENGEIIEEGTSTNIPKSINKKYHLPNIAYIFRQAQNSELPITVKEGRDAIKDIKFKSIEKDEKNFSNKVLKVDKVNFEYERGSKTLKNINFDLGKGEIMAVMGENGAGKSTLFKIMAGIIEDYKGKIILDEKNLKKFNINERIKKIGYLSQNPNDYFGRETVFDEVSYTLKNINEYDEDKVINTLKDLDLVHLKDRNPRDLSGGEKQRTAIACTLIANPDILILDEPTRGMDSVAKENLGKIIKGLIRKGKSIIIVTHDADFVGDYADTVMLMFNGEIVAKGKAIDILCDSLYYSPQISKVFKKKCRVIKSKDAIELLKVM</sequence>
<comment type="caution">
    <text evidence="10">The sequence shown here is derived from an EMBL/GenBank/DDBJ whole genome shotgun (WGS) entry which is preliminary data.</text>
</comment>
<dbReference type="CDD" id="cd03225">
    <property type="entry name" value="ABC_cobalt_CbiO_domain1"/>
    <property type="match status" value="1"/>
</dbReference>
<evidence type="ECO:0000256" key="5">
    <source>
        <dbReference type="ARBA" id="ARBA00022741"/>
    </source>
</evidence>
<evidence type="ECO:0000313" key="10">
    <source>
        <dbReference type="EMBL" id="NEU04159.1"/>
    </source>
</evidence>
<dbReference type="PANTHER" id="PTHR43553">
    <property type="entry name" value="HEAVY METAL TRANSPORTER"/>
    <property type="match status" value="1"/>
</dbReference>
<dbReference type="GO" id="GO:0016887">
    <property type="term" value="F:ATP hydrolysis activity"/>
    <property type="evidence" value="ECO:0007669"/>
    <property type="project" value="InterPro"/>
</dbReference>
<gene>
    <name evidence="10" type="ORF">G3M99_04655</name>
</gene>
<protein>
    <submittedName>
        <fullName evidence="10">ABC transporter ATP-binding protein</fullName>
    </submittedName>
</protein>
<keyword evidence="8" id="KW-0472">Membrane</keyword>
<dbReference type="PANTHER" id="PTHR43553:SF27">
    <property type="entry name" value="ENERGY-COUPLING FACTOR TRANSPORTER ATP-BINDING PROTEIN ECFA2"/>
    <property type="match status" value="1"/>
</dbReference>
<evidence type="ECO:0000256" key="6">
    <source>
        <dbReference type="ARBA" id="ARBA00022840"/>
    </source>
</evidence>
<dbReference type="GO" id="GO:0042626">
    <property type="term" value="F:ATPase-coupled transmembrane transporter activity"/>
    <property type="evidence" value="ECO:0007669"/>
    <property type="project" value="TreeGrafter"/>
</dbReference>
<evidence type="ECO:0000256" key="1">
    <source>
        <dbReference type="ARBA" id="ARBA00004202"/>
    </source>
</evidence>
<evidence type="ECO:0000256" key="8">
    <source>
        <dbReference type="ARBA" id="ARBA00023136"/>
    </source>
</evidence>
<dbReference type="CDD" id="cd03226">
    <property type="entry name" value="ABC_cobalt_CbiO_domain2"/>
    <property type="match status" value="1"/>
</dbReference>
<dbReference type="Gene3D" id="3.40.50.300">
    <property type="entry name" value="P-loop containing nucleotide triphosphate hydrolases"/>
    <property type="match status" value="2"/>
</dbReference>
<evidence type="ECO:0000256" key="2">
    <source>
        <dbReference type="ARBA" id="ARBA00005417"/>
    </source>
</evidence>
<dbReference type="InterPro" id="IPR050095">
    <property type="entry name" value="ECF_ABC_transporter_ATP-bd"/>
</dbReference>
<dbReference type="GO" id="GO:0005524">
    <property type="term" value="F:ATP binding"/>
    <property type="evidence" value="ECO:0007669"/>
    <property type="project" value="UniProtKB-KW"/>
</dbReference>
<keyword evidence="6 10" id="KW-0067">ATP-binding</keyword>
<dbReference type="InterPro" id="IPR015856">
    <property type="entry name" value="ABC_transpr_CbiO/EcfA_su"/>
</dbReference>
<keyword evidence="11" id="KW-1185">Reference proteome</keyword>
<comment type="subcellular location">
    <subcellularLocation>
        <location evidence="1">Cell membrane</location>
        <topology evidence="1">Peripheral membrane protein</topology>
    </subcellularLocation>
</comment>
<evidence type="ECO:0000256" key="7">
    <source>
        <dbReference type="ARBA" id="ARBA00022967"/>
    </source>
</evidence>
<dbReference type="InterPro" id="IPR017871">
    <property type="entry name" value="ABC_transporter-like_CS"/>
</dbReference>
<dbReference type="NCBIfam" id="NF010167">
    <property type="entry name" value="PRK13648.1"/>
    <property type="match status" value="2"/>
</dbReference>
<dbReference type="Pfam" id="PF00005">
    <property type="entry name" value="ABC_tran"/>
    <property type="match status" value="2"/>
</dbReference>
<keyword evidence="7" id="KW-1278">Translocase</keyword>
<dbReference type="EMBL" id="JAAGPU010000005">
    <property type="protein sequence ID" value="NEU04159.1"/>
    <property type="molecule type" value="Genomic_DNA"/>
</dbReference>
<dbReference type="GO" id="GO:0043190">
    <property type="term" value="C:ATP-binding cassette (ABC) transporter complex"/>
    <property type="evidence" value="ECO:0007669"/>
    <property type="project" value="TreeGrafter"/>
</dbReference>
<dbReference type="SMART" id="SM00382">
    <property type="entry name" value="AAA"/>
    <property type="match status" value="2"/>
</dbReference>
<evidence type="ECO:0000256" key="3">
    <source>
        <dbReference type="ARBA" id="ARBA00022448"/>
    </source>
</evidence>
<proteinExistence type="inferred from homology"/>
<dbReference type="InterPro" id="IPR003439">
    <property type="entry name" value="ABC_transporter-like_ATP-bd"/>
</dbReference>
<keyword evidence="5" id="KW-0547">Nucleotide-binding</keyword>
<accession>A0A6M0H0P5</accession>
<evidence type="ECO:0000259" key="9">
    <source>
        <dbReference type="PROSITE" id="PS50893"/>
    </source>
</evidence>
<feature type="domain" description="ABC transporter" evidence="9">
    <location>
        <begin position="303"/>
        <end position="533"/>
    </location>
</feature>
<dbReference type="PROSITE" id="PS50893">
    <property type="entry name" value="ABC_TRANSPORTER_2"/>
    <property type="match status" value="2"/>
</dbReference>
<dbReference type="SUPFAM" id="SSF52540">
    <property type="entry name" value="P-loop containing nucleoside triphosphate hydrolases"/>
    <property type="match status" value="2"/>
</dbReference>
<dbReference type="AlphaFoldDB" id="A0A6M0H0P5"/>
<evidence type="ECO:0000256" key="4">
    <source>
        <dbReference type="ARBA" id="ARBA00022475"/>
    </source>
</evidence>
<name>A0A6M0H0P5_9CLOT</name>